<evidence type="ECO:0000259" key="7">
    <source>
        <dbReference type="PROSITE" id="PS51296"/>
    </source>
</evidence>
<evidence type="ECO:0000256" key="5">
    <source>
        <dbReference type="ARBA" id="ARBA00023014"/>
    </source>
</evidence>
<dbReference type="PROSITE" id="PS00570">
    <property type="entry name" value="RING_HYDROXYL_ALPHA"/>
    <property type="match status" value="1"/>
</dbReference>
<dbReference type="KEGG" id="drg:H9K76_01295"/>
<dbReference type="SUPFAM" id="SSF55961">
    <property type="entry name" value="Bet v1-like"/>
    <property type="match status" value="1"/>
</dbReference>
<feature type="domain" description="Rieske" evidence="7">
    <location>
        <begin position="47"/>
        <end position="152"/>
    </location>
</feature>
<dbReference type="InterPro" id="IPR017941">
    <property type="entry name" value="Rieske_2Fe-2S"/>
</dbReference>
<dbReference type="InterPro" id="IPR015881">
    <property type="entry name" value="ARHD_Rieske_2Fe_2S"/>
</dbReference>
<keyword evidence="4" id="KW-0408">Iron</keyword>
<evidence type="ECO:0000256" key="2">
    <source>
        <dbReference type="ARBA" id="ARBA00022723"/>
    </source>
</evidence>
<keyword evidence="3" id="KW-0560">Oxidoreductase</keyword>
<evidence type="ECO:0000256" key="6">
    <source>
        <dbReference type="SAM" id="MobiDB-lite"/>
    </source>
</evidence>
<dbReference type="AlphaFoldDB" id="A0A7G9RPP3"/>
<gene>
    <name evidence="8" type="ORF">H9K76_01295</name>
</gene>
<dbReference type="Gene3D" id="2.102.10.10">
    <property type="entry name" value="Rieske [2Fe-2S] iron-sulphur domain"/>
    <property type="match status" value="1"/>
</dbReference>
<evidence type="ECO:0000313" key="9">
    <source>
        <dbReference type="Proteomes" id="UP000515811"/>
    </source>
</evidence>
<keyword evidence="8" id="KW-0223">Dioxygenase</keyword>
<accession>A0A7G9RPP3</accession>
<keyword evidence="2" id="KW-0479">Metal-binding</keyword>
<dbReference type="GO" id="GO:0051537">
    <property type="term" value="F:2 iron, 2 sulfur cluster binding"/>
    <property type="evidence" value="ECO:0007669"/>
    <property type="project" value="UniProtKB-KW"/>
</dbReference>
<dbReference type="InterPro" id="IPR050584">
    <property type="entry name" value="Cholesterol_7-desaturase"/>
</dbReference>
<dbReference type="PROSITE" id="PS51296">
    <property type="entry name" value="RIESKE"/>
    <property type="match status" value="1"/>
</dbReference>
<keyword evidence="1" id="KW-0001">2Fe-2S</keyword>
<evidence type="ECO:0000313" key="8">
    <source>
        <dbReference type="EMBL" id="QNN57568.1"/>
    </source>
</evidence>
<feature type="region of interest" description="Disordered" evidence="6">
    <location>
        <begin position="374"/>
        <end position="406"/>
    </location>
</feature>
<evidence type="ECO:0000256" key="4">
    <source>
        <dbReference type="ARBA" id="ARBA00023004"/>
    </source>
</evidence>
<dbReference type="SUPFAM" id="SSF50022">
    <property type="entry name" value="ISP domain"/>
    <property type="match status" value="1"/>
</dbReference>
<dbReference type="CDD" id="cd03479">
    <property type="entry name" value="Rieske_RO_Alpha_PhDO_like"/>
    <property type="match status" value="1"/>
</dbReference>
<evidence type="ECO:0000256" key="1">
    <source>
        <dbReference type="ARBA" id="ARBA00022714"/>
    </source>
</evidence>
<dbReference type="GO" id="GO:0005506">
    <property type="term" value="F:iron ion binding"/>
    <property type="evidence" value="ECO:0007669"/>
    <property type="project" value="InterPro"/>
</dbReference>
<dbReference type="Proteomes" id="UP000515811">
    <property type="component" value="Chromosome"/>
</dbReference>
<sequence length="406" mass="45507">MTMRTIPIAAASPDTGTAYGRPVPTYRKELTEVGAGTPMGELLRRYWHPVGLASDATGTPRKVRVLGEDLILFRDQAGRAGLLHPHCAHRGASLYYGKVEERGIRCCYHGWLFDVQGHCLEQPCEPGGGGHARERIRQPWYPVQELYGLIWAYMGPPDRKPVLSRYECLESLDAGEMLECNDRSIGGGGPQIIDCNWLQHYENLVDQFHVIVLHSTFSGTQFVDAMALMPQVTWETTELGVKAVSIREMPDGRIFRRVSQAAVPTLRVIPSPRVGKYGRVESLGWILPIDDHHFRIYVVGRVKAPGELAQMRSRQNGKLWEELTEEEHRQSPGDYEAMVSQGRIAHHSEEHLASSDRGVAMLRRYLRRQLEAMERGENPAGTDFDPDAAPVFFDAGNFLEDPPSAA</sequence>
<keyword evidence="5" id="KW-0411">Iron-sulfur</keyword>
<dbReference type="Pfam" id="PF00355">
    <property type="entry name" value="Rieske"/>
    <property type="match status" value="1"/>
</dbReference>
<dbReference type="Gene3D" id="3.90.380.10">
    <property type="entry name" value="Naphthalene 1,2-dioxygenase Alpha Subunit, Chain A, domain 1"/>
    <property type="match status" value="1"/>
</dbReference>
<name>A0A7G9RPP3_9BURK</name>
<dbReference type="RefSeq" id="WP_187597816.1">
    <property type="nucleotide sequence ID" value="NZ_CP060714.1"/>
</dbReference>
<dbReference type="PANTHER" id="PTHR21266">
    <property type="entry name" value="IRON-SULFUR DOMAIN CONTAINING PROTEIN"/>
    <property type="match status" value="1"/>
</dbReference>
<proteinExistence type="predicted"/>
<dbReference type="PANTHER" id="PTHR21266:SF59">
    <property type="entry name" value="BLR4922 PROTEIN"/>
    <property type="match status" value="1"/>
</dbReference>
<keyword evidence="9" id="KW-1185">Reference proteome</keyword>
<organism evidence="8 9">
    <name type="scientific">Diaphorobacter ruginosibacter</name>
    <dbReference type="NCBI Taxonomy" id="1715720"/>
    <lineage>
        <taxon>Bacteria</taxon>
        <taxon>Pseudomonadati</taxon>
        <taxon>Pseudomonadota</taxon>
        <taxon>Betaproteobacteria</taxon>
        <taxon>Burkholderiales</taxon>
        <taxon>Comamonadaceae</taxon>
        <taxon>Diaphorobacter</taxon>
    </lineage>
</organism>
<evidence type="ECO:0000256" key="3">
    <source>
        <dbReference type="ARBA" id="ARBA00023002"/>
    </source>
</evidence>
<dbReference type="EMBL" id="CP060714">
    <property type="protein sequence ID" value="QNN57568.1"/>
    <property type="molecule type" value="Genomic_DNA"/>
</dbReference>
<reference evidence="8 9" key="1">
    <citation type="submission" date="2020-08" db="EMBL/GenBank/DDBJ databases">
        <title>Genome sequence of Diaphorobacter ruginosibacter DSM 27467T.</title>
        <authorList>
            <person name="Hyun D.-W."/>
            <person name="Bae J.-W."/>
        </authorList>
    </citation>
    <scope>NUCLEOTIDE SEQUENCE [LARGE SCALE GENOMIC DNA]</scope>
    <source>
        <strain evidence="8 9">DSM 27467</strain>
    </source>
</reference>
<dbReference type="CDD" id="cd08878">
    <property type="entry name" value="RHO_alpha_C_DMO-like"/>
    <property type="match status" value="1"/>
</dbReference>
<dbReference type="GO" id="GO:0051213">
    <property type="term" value="F:dioxygenase activity"/>
    <property type="evidence" value="ECO:0007669"/>
    <property type="project" value="UniProtKB-KW"/>
</dbReference>
<protein>
    <submittedName>
        <fullName evidence="8">Aromatic ring-hydroxylating dioxygenase subunit alpha</fullName>
    </submittedName>
</protein>
<dbReference type="InterPro" id="IPR036922">
    <property type="entry name" value="Rieske_2Fe-2S_sf"/>
</dbReference>